<dbReference type="STRING" id="1450537.A0A395HIR4"/>
<evidence type="ECO:0000256" key="4">
    <source>
        <dbReference type="ARBA" id="ARBA00022679"/>
    </source>
</evidence>
<dbReference type="Gene3D" id="3.90.550.10">
    <property type="entry name" value="Spore Coat Polysaccharide Biosynthesis Protein SpsA, Chain A"/>
    <property type="match status" value="1"/>
</dbReference>
<evidence type="ECO:0000256" key="1">
    <source>
        <dbReference type="ARBA" id="ARBA00004555"/>
    </source>
</evidence>
<accession>A0A395HIR4</accession>
<dbReference type="RefSeq" id="XP_025546219.1">
    <property type="nucleotide sequence ID" value="XM_025699515.1"/>
</dbReference>
<evidence type="ECO:0000313" key="8">
    <source>
        <dbReference type="EMBL" id="RAL07065.1"/>
    </source>
</evidence>
<gene>
    <name evidence="8" type="ORF">BO97DRAFT_464727</name>
</gene>
<dbReference type="PANTHER" id="PTHR31646">
    <property type="entry name" value="ALPHA-1,2-MANNOSYLTRANSFERASE MNN2"/>
    <property type="match status" value="1"/>
</dbReference>
<dbReference type="SUPFAM" id="SSF53448">
    <property type="entry name" value="Nucleotide-diphospho-sugar transferases"/>
    <property type="match status" value="1"/>
</dbReference>
<dbReference type="GO" id="GO:0000026">
    <property type="term" value="F:alpha-1,2-mannosyltransferase activity"/>
    <property type="evidence" value="ECO:0007669"/>
    <property type="project" value="TreeGrafter"/>
</dbReference>
<comment type="similarity">
    <text evidence="3">Belongs to the MNN1/MNT family.</text>
</comment>
<evidence type="ECO:0000256" key="5">
    <source>
        <dbReference type="ARBA" id="ARBA00023034"/>
    </source>
</evidence>
<feature type="chain" id="PRO_5017345876" evidence="7">
    <location>
        <begin position="24"/>
        <end position="512"/>
    </location>
</feature>
<dbReference type="Pfam" id="PF11051">
    <property type="entry name" value="Mannosyl_trans3"/>
    <property type="match status" value="2"/>
</dbReference>
<feature type="compositionally biased region" description="Basic residues" evidence="6">
    <location>
        <begin position="390"/>
        <end position="402"/>
    </location>
</feature>
<keyword evidence="9" id="KW-1185">Reference proteome</keyword>
<protein>
    <submittedName>
        <fullName evidence="8">Nucleotide-diphospho-sugar transferase</fullName>
    </submittedName>
</protein>
<dbReference type="GO" id="GO:0046354">
    <property type="term" value="P:mannan biosynthetic process"/>
    <property type="evidence" value="ECO:0007669"/>
    <property type="project" value="TreeGrafter"/>
</dbReference>
<dbReference type="GeneID" id="37203804"/>
<dbReference type="EMBL" id="KZ824341">
    <property type="protein sequence ID" value="RAL07065.1"/>
    <property type="molecule type" value="Genomic_DNA"/>
</dbReference>
<evidence type="ECO:0000256" key="2">
    <source>
        <dbReference type="ARBA" id="ARBA00004922"/>
    </source>
</evidence>
<evidence type="ECO:0000313" key="9">
    <source>
        <dbReference type="Proteomes" id="UP000248961"/>
    </source>
</evidence>
<dbReference type="AlphaFoldDB" id="A0A395HIR4"/>
<proteinExistence type="inferred from homology"/>
<comment type="subcellular location">
    <subcellularLocation>
        <location evidence="1">Golgi apparatus</location>
    </subcellularLocation>
</comment>
<dbReference type="OrthoDB" id="4484309at2759"/>
<evidence type="ECO:0000256" key="7">
    <source>
        <dbReference type="SAM" id="SignalP"/>
    </source>
</evidence>
<comment type="pathway">
    <text evidence="2">Protein modification; protein glycosylation.</text>
</comment>
<dbReference type="InterPro" id="IPR029044">
    <property type="entry name" value="Nucleotide-diphossugar_trans"/>
</dbReference>
<keyword evidence="5" id="KW-0333">Golgi apparatus</keyword>
<name>A0A395HIR4_ASPHC</name>
<keyword evidence="4 8" id="KW-0808">Transferase</keyword>
<dbReference type="Proteomes" id="UP000248961">
    <property type="component" value="Unassembled WGS sequence"/>
</dbReference>
<dbReference type="GO" id="GO:0005794">
    <property type="term" value="C:Golgi apparatus"/>
    <property type="evidence" value="ECO:0007669"/>
    <property type="project" value="UniProtKB-SubCell"/>
</dbReference>
<evidence type="ECO:0000256" key="6">
    <source>
        <dbReference type="SAM" id="MobiDB-lite"/>
    </source>
</evidence>
<organism evidence="8 9">
    <name type="scientific">Aspergillus homomorphus (strain CBS 101889)</name>
    <dbReference type="NCBI Taxonomy" id="1450537"/>
    <lineage>
        <taxon>Eukaryota</taxon>
        <taxon>Fungi</taxon>
        <taxon>Dikarya</taxon>
        <taxon>Ascomycota</taxon>
        <taxon>Pezizomycotina</taxon>
        <taxon>Eurotiomycetes</taxon>
        <taxon>Eurotiomycetidae</taxon>
        <taxon>Eurotiales</taxon>
        <taxon>Aspergillaceae</taxon>
        <taxon>Aspergillus</taxon>
        <taxon>Aspergillus subgen. Circumdati</taxon>
    </lineage>
</organism>
<dbReference type="PANTHER" id="PTHR31646:SF5">
    <property type="entry name" value="(MNN2), PUTATIVE (AFU_ORTHOLOGUE AFUA_6G04450)-RELATED"/>
    <property type="match status" value="1"/>
</dbReference>
<dbReference type="VEuPathDB" id="FungiDB:BO97DRAFT_464727"/>
<feature type="region of interest" description="Disordered" evidence="6">
    <location>
        <begin position="379"/>
        <end position="410"/>
    </location>
</feature>
<reference evidence="8 9" key="1">
    <citation type="submission" date="2018-02" db="EMBL/GenBank/DDBJ databases">
        <title>The genomes of Aspergillus section Nigri reveals drivers in fungal speciation.</title>
        <authorList>
            <consortium name="DOE Joint Genome Institute"/>
            <person name="Vesth T.C."/>
            <person name="Nybo J."/>
            <person name="Theobald S."/>
            <person name="Brandl J."/>
            <person name="Frisvad J.C."/>
            <person name="Nielsen K.F."/>
            <person name="Lyhne E.K."/>
            <person name="Kogle M.E."/>
            <person name="Kuo A."/>
            <person name="Riley R."/>
            <person name="Clum A."/>
            <person name="Nolan M."/>
            <person name="Lipzen A."/>
            <person name="Salamov A."/>
            <person name="Henrissat B."/>
            <person name="Wiebenga A."/>
            <person name="De vries R.P."/>
            <person name="Grigoriev I.V."/>
            <person name="Mortensen U.H."/>
            <person name="Andersen M.R."/>
            <person name="Baker S.E."/>
        </authorList>
    </citation>
    <scope>NUCLEOTIDE SEQUENCE [LARGE SCALE GENOMIC DNA]</scope>
    <source>
        <strain evidence="8 9">CBS 101889</strain>
    </source>
</reference>
<evidence type="ECO:0000256" key="3">
    <source>
        <dbReference type="ARBA" id="ARBA00009105"/>
    </source>
</evidence>
<dbReference type="InterPro" id="IPR022751">
    <property type="entry name" value="Alpha_mannosyltransferase"/>
</dbReference>
<sequence length="512" mass="59104">MFPSRAVLRIRTILLALFALLLCSQPFSRWYNQGRESEATSITHSDPEKQTRLSWRYDVEGHIRFWRQFQPLLTTYEPKCLPPLRLGMAPSIRFEQADPYERPEFLDLLPMDVEDLKQTHSGFINAIQTNPPQLDYTHNTRGLVSTAGGSYLPVFVISLRMLRRTGSQLPVEVFLASEEEYEKYICEEVLPTLNAQCIILSTILNAISHPLQIQKYQFKLFAMLFSSFEEILFLDADAYALLPPDDLFTSEPFLTQHMITWPDFWASTISPYYYEITEQPAPEPFARQSSESGEVLISKHTHLKTLLLSTYYNIHGPDFYYPLLSQGAAGEGDKETFVTAALTLREPHYQVTEPICAIGHTTEHGFAGSAMVQFDPTEDYHSHNQTIKRQQQKQKQQQKHQAHGSFLPTTSGTRTKAFFIHANYPKFDPSTIFDEHEVNPAIGNDGRYTRAWTGPPDIIQALGRDVEKEFWEEIRWTACELEGRFRAWNGKKGICKRVKKYYKAMYGGRWWE</sequence>
<feature type="signal peptide" evidence="7">
    <location>
        <begin position="1"/>
        <end position="23"/>
    </location>
</feature>
<keyword evidence="7" id="KW-0732">Signal</keyword>